<feature type="transmembrane region" description="Helical" evidence="1">
    <location>
        <begin position="224"/>
        <end position="244"/>
    </location>
</feature>
<sequence length="269" mass="30148">MSASNITTNEPLQMLQEVMVAIEGNRNIQNVAVASAAIMILEWFLTFEMEIALVWKTEWNAMKGIYIASRYLPFINVPIALIFGLNEGFSVEGCKVLYNCIIWMFGIGQAAADLVLMLRTWVVWGKTKHMGLFLAACYIVVWVVILIGLALQLWIVTYVPSPVPRLMGCIVQNTNVYMTMIYAAATIYYASMLVLILIPGISVWKFGAPACPSGLERVIYSDGVIFYVYIFVLSLLNLIIIVKLPKDYINLLMTCVDTLQLLRAPLIEA</sequence>
<feature type="transmembrane region" description="Helical" evidence="1">
    <location>
        <begin position="130"/>
        <end position="159"/>
    </location>
</feature>
<dbReference type="Proteomes" id="UP000807342">
    <property type="component" value="Unassembled WGS sequence"/>
</dbReference>
<feature type="transmembrane region" description="Helical" evidence="1">
    <location>
        <begin position="28"/>
        <end position="45"/>
    </location>
</feature>
<evidence type="ECO:0000313" key="3">
    <source>
        <dbReference type="EMBL" id="KAF9449395.1"/>
    </source>
</evidence>
<accession>A0A9P6C532</accession>
<comment type="caution">
    <text evidence="3">The sequence shown here is derived from an EMBL/GenBank/DDBJ whole genome shotgun (WGS) entry which is preliminary data.</text>
</comment>
<evidence type="ECO:0000256" key="1">
    <source>
        <dbReference type="SAM" id="Phobius"/>
    </source>
</evidence>
<organism evidence="3 4">
    <name type="scientific">Macrolepiota fuliginosa MF-IS2</name>
    <dbReference type="NCBI Taxonomy" id="1400762"/>
    <lineage>
        <taxon>Eukaryota</taxon>
        <taxon>Fungi</taxon>
        <taxon>Dikarya</taxon>
        <taxon>Basidiomycota</taxon>
        <taxon>Agaricomycotina</taxon>
        <taxon>Agaricomycetes</taxon>
        <taxon>Agaricomycetidae</taxon>
        <taxon>Agaricales</taxon>
        <taxon>Agaricineae</taxon>
        <taxon>Agaricaceae</taxon>
        <taxon>Macrolepiota</taxon>
    </lineage>
</organism>
<reference evidence="3" key="1">
    <citation type="submission" date="2020-11" db="EMBL/GenBank/DDBJ databases">
        <authorList>
            <consortium name="DOE Joint Genome Institute"/>
            <person name="Ahrendt S."/>
            <person name="Riley R."/>
            <person name="Andreopoulos W."/>
            <person name="Labutti K."/>
            <person name="Pangilinan J."/>
            <person name="Ruiz-Duenas F.J."/>
            <person name="Barrasa J.M."/>
            <person name="Sanchez-Garcia M."/>
            <person name="Camarero S."/>
            <person name="Miyauchi S."/>
            <person name="Serrano A."/>
            <person name="Linde D."/>
            <person name="Babiker R."/>
            <person name="Drula E."/>
            <person name="Ayuso-Fernandez I."/>
            <person name="Pacheco R."/>
            <person name="Padilla G."/>
            <person name="Ferreira P."/>
            <person name="Barriuso J."/>
            <person name="Kellner H."/>
            <person name="Castanera R."/>
            <person name="Alfaro M."/>
            <person name="Ramirez L."/>
            <person name="Pisabarro A.G."/>
            <person name="Kuo A."/>
            <person name="Tritt A."/>
            <person name="Lipzen A."/>
            <person name="He G."/>
            <person name="Yan M."/>
            <person name="Ng V."/>
            <person name="Cullen D."/>
            <person name="Martin F."/>
            <person name="Rosso M.-N."/>
            <person name="Henrissat B."/>
            <person name="Hibbett D."/>
            <person name="Martinez A.T."/>
            <person name="Grigoriev I.V."/>
        </authorList>
    </citation>
    <scope>NUCLEOTIDE SEQUENCE</scope>
    <source>
        <strain evidence="3">MF-IS2</strain>
    </source>
</reference>
<feature type="transmembrane region" description="Helical" evidence="1">
    <location>
        <begin position="65"/>
        <end position="84"/>
    </location>
</feature>
<gene>
    <name evidence="3" type="ORF">P691DRAFT_759112</name>
</gene>
<keyword evidence="1" id="KW-1133">Transmembrane helix</keyword>
<keyword evidence="1" id="KW-0472">Membrane</keyword>
<dbReference type="EMBL" id="MU151132">
    <property type="protein sequence ID" value="KAF9449395.1"/>
    <property type="molecule type" value="Genomic_DNA"/>
</dbReference>
<dbReference type="AlphaFoldDB" id="A0A9P6C532"/>
<evidence type="ECO:0000259" key="2">
    <source>
        <dbReference type="Pfam" id="PF20151"/>
    </source>
</evidence>
<evidence type="ECO:0000313" key="4">
    <source>
        <dbReference type="Proteomes" id="UP000807342"/>
    </source>
</evidence>
<keyword evidence="1" id="KW-0812">Transmembrane</keyword>
<dbReference type="InterPro" id="IPR045340">
    <property type="entry name" value="DUF6533"/>
</dbReference>
<proteinExistence type="predicted"/>
<feature type="domain" description="DUF6533" evidence="2">
    <location>
        <begin position="31"/>
        <end position="75"/>
    </location>
</feature>
<dbReference type="Pfam" id="PF20151">
    <property type="entry name" value="DUF6533"/>
    <property type="match status" value="1"/>
</dbReference>
<feature type="transmembrane region" description="Helical" evidence="1">
    <location>
        <begin position="96"/>
        <end position="118"/>
    </location>
</feature>
<name>A0A9P6C532_9AGAR</name>
<keyword evidence="4" id="KW-1185">Reference proteome</keyword>
<protein>
    <recommendedName>
        <fullName evidence="2">DUF6533 domain-containing protein</fullName>
    </recommendedName>
</protein>
<dbReference type="OrthoDB" id="2982596at2759"/>
<feature type="transmembrane region" description="Helical" evidence="1">
    <location>
        <begin position="180"/>
        <end position="204"/>
    </location>
</feature>